<protein>
    <submittedName>
        <fullName evidence="1">9926_t:CDS:1</fullName>
    </submittedName>
</protein>
<dbReference type="Pfam" id="PF04628">
    <property type="entry name" value="Sedlin_N"/>
    <property type="match status" value="1"/>
</dbReference>
<accession>A0A9N8VWA2</accession>
<dbReference type="EMBL" id="CAJVPI010000055">
    <property type="protein sequence ID" value="CAG8468674.1"/>
    <property type="molecule type" value="Genomic_DNA"/>
</dbReference>
<dbReference type="InterPro" id="IPR006722">
    <property type="entry name" value="Sedlin"/>
</dbReference>
<dbReference type="GO" id="GO:0005737">
    <property type="term" value="C:cytoplasm"/>
    <property type="evidence" value="ECO:0007669"/>
    <property type="project" value="GOC"/>
</dbReference>
<evidence type="ECO:0000313" key="2">
    <source>
        <dbReference type="Proteomes" id="UP000789739"/>
    </source>
</evidence>
<dbReference type="GO" id="GO:0006888">
    <property type="term" value="P:endoplasmic reticulum to Golgi vesicle-mediated transport"/>
    <property type="evidence" value="ECO:0007669"/>
    <property type="project" value="InterPro"/>
</dbReference>
<dbReference type="Gene3D" id="3.30.450.70">
    <property type="match status" value="1"/>
</dbReference>
<dbReference type="InterPro" id="IPR011012">
    <property type="entry name" value="Longin-like_dom_sf"/>
</dbReference>
<dbReference type="PANTHER" id="PTHR12403">
    <property type="entry name" value="TRAFFICKING PROTEIN PARTICLE COMPLEX SUBUNIT 2"/>
    <property type="match status" value="1"/>
</dbReference>
<reference evidence="1" key="1">
    <citation type="submission" date="2021-06" db="EMBL/GenBank/DDBJ databases">
        <authorList>
            <person name="Kallberg Y."/>
            <person name="Tangrot J."/>
            <person name="Rosling A."/>
        </authorList>
    </citation>
    <scope>NUCLEOTIDE SEQUENCE</scope>
    <source>
        <strain evidence="1">BR232B</strain>
    </source>
</reference>
<evidence type="ECO:0000313" key="1">
    <source>
        <dbReference type="EMBL" id="CAG8468674.1"/>
    </source>
</evidence>
<name>A0A9N8VWA2_9GLOM</name>
<gene>
    <name evidence="1" type="ORF">PBRASI_LOCUS961</name>
</gene>
<comment type="caution">
    <text evidence="1">The sequence shown here is derived from an EMBL/GenBank/DDBJ whole genome shotgun (WGS) entry which is preliminary data.</text>
</comment>
<dbReference type="Proteomes" id="UP000789739">
    <property type="component" value="Unassembled WGS sequence"/>
</dbReference>
<sequence length="78" mass="8830">MEDLAIYGWLSNTRVKFIVVVEVPDIVIKDSDIKAIFRKIHTAYINQVCNPFYNLDGSKSIASKRFINAIDAIGRGEK</sequence>
<organism evidence="1 2">
    <name type="scientific">Paraglomus brasilianum</name>
    <dbReference type="NCBI Taxonomy" id="144538"/>
    <lineage>
        <taxon>Eukaryota</taxon>
        <taxon>Fungi</taxon>
        <taxon>Fungi incertae sedis</taxon>
        <taxon>Mucoromycota</taxon>
        <taxon>Glomeromycotina</taxon>
        <taxon>Glomeromycetes</taxon>
        <taxon>Paraglomerales</taxon>
        <taxon>Paraglomeraceae</taxon>
        <taxon>Paraglomus</taxon>
    </lineage>
</organism>
<keyword evidence="2" id="KW-1185">Reference proteome</keyword>
<dbReference type="SUPFAM" id="SSF64356">
    <property type="entry name" value="SNARE-like"/>
    <property type="match status" value="1"/>
</dbReference>
<proteinExistence type="predicted"/>
<dbReference type="OrthoDB" id="18320at2759"/>
<dbReference type="AlphaFoldDB" id="A0A9N8VWA2"/>